<dbReference type="SUPFAM" id="SSF53756">
    <property type="entry name" value="UDP-Glycosyltransferase/glycogen phosphorylase"/>
    <property type="match status" value="1"/>
</dbReference>
<dbReference type="Proteomes" id="UP001139319">
    <property type="component" value="Unassembled WGS sequence"/>
</dbReference>
<reference evidence="1" key="2">
    <citation type="submission" date="2023-01" db="EMBL/GenBank/DDBJ databases">
        <title>Gilvimarinus xylanilyticus HB14 isolated from Caulerpa lentillifera aquaculture base in Hainan, China.</title>
        <authorList>
            <person name="Zhang Y.-J."/>
        </authorList>
    </citation>
    <scope>NUCLEOTIDE SEQUENCE</scope>
    <source>
        <strain evidence="1">HB14</strain>
    </source>
</reference>
<accession>A0A9X2HXX6</accession>
<dbReference type="RefSeq" id="WP_253968730.1">
    <property type="nucleotide sequence ID" value="NZ_JAMFTH010000005.1"/>
</dbReference>
<evidence type="ECO:0000313" key="2">
    <source>
        <dbReference type="Proteomes" id="UP001139319"/>
    </source>
</evidence>
<name>A0A9X2HXX6_9GAMM</name>
<keyword evidence="2" id="KW-1185">Reference proteome</keyword>
<evidence type="ECO:0000313" key="1">
    <source>
        <dbReference type="EMBL" id="MCP8900438.1"/>
    </source>
</evidence>
<sequence>MRALLVGYVWPEPNSSAAGARIAQLLASLNSAGYEVHFACAAALSDHQMDLAAVNVTAHEIALNCESFNEFVARLNPAVVIFDRFVTEEQFGWRVSQACPDAMRVLDTEDLHSLRAARETLLKRELKTDPNAGPVLVDDGALFDSMRQSDMILREVAAIFRCDLTLMISEKEIALLTQYFSVPSSLLYHLPFMVEPCERTLSDYAEREHFVTIGNFRHAPNWDAVLWLKQSIWPQLRKQVPGAELHIYGSYPPKKATQLSNPKEKFFIKGWAADALAVIGAARVLLAPLRFGAGIKGKLMDAMLTQTPSVATSIASESMHGDCPWPGTIADTAEDFAAAAAQLYSDENVWKIASDGTKQLLNARYRYPQLSFLWLQHLNQLRDNLFQHRQRNFLGAMFQYHAARSTEFMSRWIEAKSRVQG</sequence>
<dbReference type="EMBL" id="JAMFTH010000005">
    <property type="protein sequence ID" value="MCP8900438.1"/>
    <property type="molecule type" value="Genomic_DNA"/>
</dbReference>
<dbReference type="Pfam" id="PF13692">
    <property type="entry name" value="Glyco_trans_1_4"/>
    <property type="match status" value="1"/>
</dbReference>
<organism evidence="1 2">
    <name type="scientific">Gilvimarinus xylanilyticus</name>
    <dbReference type="NCBI Taxonomy" id="2944139"/>
    <lineage>
        <taxon>Bacteria</taxon>
        <taxon>Pseudomonadati</taxon>
        <taxon>Pseudomonadota</taxon>
        <taxon>Gammaproteobacteria</taxon>
        <taxon>Cellvibrionales</taxon>
        <taxon>Cellvibrionaceae</taxon>
        <taxon>Gilvimarinus</taxon>
    </lineage>
</organism>
<gene>
    <name evidence="1" type="ORF">M6D89_14120</name>
</gene>
<protein>
    <submittedName>
        <fullName evidence="1">Glycosyltransferase family 4 protein</fullName>
    </submittedName>
</protein>
<reference evidence="1" key="1">
    <citation type="submission" date="2022-05" db="EMBL/GenBank/DDBJ databases">
        <authorList>
            <person name="Sun H.-N."/>
        </authorList>
    </citation>
    <scope>NUCLEOTIDE SEQUENCE</scope>
    <source>
        <strain evidence="1">HB14</strain>
    </source>
</reference>
<proteinExistence type="predicted"/>
<dbReference type="Gene3D" id="3.40.50.2000">
    <property type="entry name" value="Glycogen Phosphorylase B"/>
    <property type="match status" value="1"/>
</dbReference>
<comment type="caution">
    <text evidence="1">The sequence shown here is derived from an EMBL/GenBank/DDBJ whole genome shotgun (WGS) entry which is preliminary data.</text>
</comment>
<dbReference type="AlphaFoldDB" id="A0A9X2HXX6"/>